<organism evidence="2 3">
    <name type="scientific">Sulfurimonas denitrificans (strain ATCC 33889 / DSM 1251)</name>
    <name type="common">Thiomicrospira denitrificans (strain ATCC 33889 / DSM 1251)</name>
    <dbReference type="NCBI Taxonomy" id="326298"/>
    <lineage>
        <taxon>Bacteria</taxon>
        <taxon>Pseudomonadati</taxon>
        <taxon>Campylobacterota</taxon>
        <taxon>Epsilonproteobacteria</taxon>
        <taxon>Campylobacterales</taxon>
        <taxon>Sulfurimonadaceae</taxon>
        <taxon>Sulfurimonas</taxon>
    </lineage>
</organism>
<proteinExistence type="predicted"/>
<evidence type="ECO:0000256" key="1">
    <source>
        <dbReference type="SAM" id="Phobius"/>
    </source>
</evidence>
<sequence>MSATIEEKIKIAQDKHEAYLKSIDGMSPKQKTIRKLLAPFGILFLVAIVVAFLGKNSMPLAIGFLLIVGIGMIYSGIKKEENKFIKVYFVILGSMFSIPAAANIFGF</sequence>
<gene>
    <name evidence="2" type="ordered locus">Suden_1714</name>
</gene>
<name>Q30PU2_SULDN</name>
<reference evidence="2 3" key="1">
    <citation type="journal article" date="2008" name="Appl. Environ. Microbiol.">
        <title>Genome of the epsilonproteobacterial chemolithoautotroph Sulfurimonas denitrificans.</title>
        <authorList>
            <person name="Sievert S.M."/>
            <person name="Scott K.M."/>
            <person name="Klotz M.G."/>
            <person name="Chain P.S.G."/>
            <person name="Hauser L.J."/>
            <person name="Hemp J."/>
            <person name="Huegler M."/>
            <person name="Land M."/>
            <person name="Lapidus A."/>
            <person name="Larimer F.W."/>
            <person name="Lucas S."/>
            <person name="Malfatti S.A."/>
            <person name="Meyer F."/>
            <person name="Paulsen I.T."/>
            <person name="Ren Q."/>
            <person name="Simon J."/>
            <person name="Bailey K."/>
            <person name="Diaz E."/>
            <person name="Fitzpatrick K.A."/>
            <person name="Glover B."/>
            <person name="Gwatney N."/>
            <person name="Korajkic A."/>
            <person name="Long A."/>
            <person name="Mobberley J.M."/>
            <person name="Pantry S.N."/>
            <person name="Pazder G."/>
            <person name="Peterson S."/>
            <person name="Quintanilla J.D."/>
            <person name="Sprinkle R."/>
            <person name="Stephens J."/>
            <person name="Thomas P."/>
            <person name="Vaughn R."/>
            <person name="Weber M.J."/>
            <person name="Wooten L.L."/>
        </authorList>
    </citation>
    <scope>NUCLEOTIDE SEQUENCE [LARGE SCALE GENOMIC DNA]</scope>
    <source>
        <strain evidence="3">ATCC 33889 / DSM 1251</strain>
    </source>
</reference>
<dbReference type="KEGG" id="tdn:Suden_1714"/>
<feature type="transmembrane region" description="Helical" evidence="1">
    <location>
        <begin position="60"/>
        <end position="77"/>
    </location>
</feature>
<keyword evidence="1" id="KW-0812">Transmembrane</keyword>
<accession>Q30PU2</accession>
<feature type="transmembrane region" description="Helical" evidence="1">
    <location>
        <begin position="36"/>
        <end position="54"/>
    </location>
</feature>
<keyword evidence="3" id="KW-1185">Reference proteome</keyword>
<evidence type="ECO:0000313" key="3">
    <source>
        <dbReference type="Proteomes" id="UP000002714"/>
    </source>
</evidence>
<dbReference type="HOGENOM" id="CLU_2208697_0_0_7"/>
<feature type="transmembrane region" description="Helical" evidence="1">
    <location>
        <begin position="84"/>
        <end position="105"/>
    </location>
</feature>
<dbReference type="RefSeq" id="WP_011373330.1">
    <property type="nucleotide sequence ID" value="NC_007575.1"/>
</dbReference>
<dbReference type="Proteomes" id="UP000002714">
    <property type="component" value="Chromosome"/>
</dbReference>
<keyword evidence="1" id="KW-1133">Transmembrane helix</keyword>
<dbReference type="AlphaFoldDB" id="Q30PU2"/>
<protein>
    <submittedName>
        <fullName evidence="2">Uncharacterized protein</fullName>
    </submittedName>
</protein>
<keyword evidence="1" id="KW-0472">Membrane</keyword>
<evidence type="ECO:0000313" key="2">
    <source>
        <dbReference type="EMBL" id="ABB44989.1"/>
    </source>
</evidence>
<dbReference type="EMBL" id="CP000153">
    <property type="protein sequence ID" value="ABB44989.1"/>
    <property type="molecule type" value="Genomic_DNA"/>
</dbReference>